<evidence type="ECO:0000256" key="1">
    <source>
        <dbReference type="ARBA" id="ARBA00004141"/>
    </source>
</evidence>
<dbReference type="EMBL" id="CAJNIZ010043725">
    <property type="protein sequence ID" value="CAE7666773.1"/>
    <property type="molecule type" value="Genomic_DNA"/>
</dbReference>
<dbReference type="InterPro" id="IPR002048">
    <property type="entry name" value="EF_hand_dom"/>
</dbReference>
<gene>
    <name evidence="8" type="primary">acr-7</name>
    <name evidence="8" type="ORF">SPIL2461_LOCUS18266</name>
</gene>
<feature type="signal peptide" evidence="6">
    <location>
        <begin position="1"/>
        <end position="20"/>
    </location>
</feature>
<dbReference type="OrthoDB" id="5975154at2759"/>
<keyword evidence="3 5" id="KW-1133">Transmembrane helix</keyword>
<protein>
    <submittedName>
        <fullName evidence="8">Acr-7 protein</fullName>
    </submittedName>
</protein>
<keyword evidence="2 5" id="KW-0812">Transmembrane</keyword>
<dbReference type="AlphaFoldDB" id="A0A812W3G4"/>
<organism evidence="8 9">
    <name type="scientific">Symbiodinium pilosum</name>
    <name type="common">Dinoflagellate</name>
    <dbReference type="NCBI Taxonomy" id="2952"/>
    <lineage>
        <taxon>Eukaryota</taxon>
        <taxon>Sar</taxon>
        <taxon>Alveolata</taxon>
        <taxon>Dinophyceae</taxon>
        <taxon>Suessiales</taxon>
        <taxon>Symbiodiniaceae</taxon>
        <taxon>Symbiodinium</taxon>
    </lineage>
</organism>
<dbReference type="InterPro" id="IPR006202">
    <property type="entry name" value="Neur_chan_lig-bd"/>
</dbReference>
<dbReference type="Gene3D" id="2.70.170.10">
    <property type="entry name" value="Neurotransmitter-gated ion-channel ligand-binding domain"/>
    <property type="match status" value="1"/>
</dbReference>
<keyword evidence="6" id="KW-0732">Signal</keyword>
<dbReference type="InterPro" id="IPR036719">
    <property type="entry name" value="Neuro-gated_channel_TM_sf"/>
</dbReference>
<dbReference type="InterPro" id="IPR038050">
    <property type="entry name" value="Neuro_actylchol_rec"/>
</dbReference>
<sequence>MALCRTLCSAVLLHVWTVASQSGAFTESYTDDATRLRTDLLRNYDSVVPPRSKRAVEYSKAGTDVAMEIRIFKVQGVDASVGQMRLKVWVRMSWYDTRLSWDPAAYGNITSTHFRGMHATNAENSEIWLPDVQLYNANVGNEFSLDNALAVAYSDGSVFWSRPGLLDTLCKFSGLVAFPHDVLKCSMEWGGWTYSGGYQGINLSGKGYSEATTEDTAGSSYQEYSIEGVEVETKTNFYDAYPSEPWTLVKYTVKLGRASFYYSLLIIFPTTLITYLSFGVFFMSHEVGERLSFGITLLLVIEVMKTTGASFVPVCGELLWIDLFMLVNTVFCCASLVETMLVLFFAFHIDQHFLPKWLAWAAPWCLCRPDPNLLVESNAGRIYRELRHSEHKLTASNTFIQKGAKIQELSQSNLSATDTEKLIFFENLFYLLDSDSNGLITVEDAACMLSFVNLGLSRVVLEEILLSAWDPKQLFDCRDFLEICVELMWTTPFTEIKLGTENYISSQKLRPKSE</sequence>
<comment type="caution">
    <text evidence="8">The sequence shown here is derived from an EMBL/GenBank/DDBJ whole genome shotgun (WGS) entry which is preliminary data.</text>
</comment>
<dbReference type="Pfam" id="PF02932">
    <property type="entry name" value="Neur_chan_memb"/>
    <property type="match status" value="1"/>
</dbReference>
<reference evidence="8" key="1">
    <citation type="submission" date="2021-02" db="EMBL/GenBank/DDBJ databases">
        <authorList>
            <person name="Dougan E. K."/>
            <person name="Rhodes N."/>
            <person name="Thang M."/>
            <person name="Chan C."/>
        </authorList>
    </citation>
    <scope>NUCLEOTIDE SEQUENCE</scope>
</reference>
<dbReference type="PANTHER" id="PTHR18945">
    <property type="entry name" value="NEUROTRANSMITTER GATED ION CHANNEL"/>
    <property type="match status" value="1"/>
</dbReference>
<dbReference type="Pfam" id="PF02931">
    <property type="entry name" value="Neur_chan_LBD"/>
    <property type="match status" value="1"/>
</dbReference>
<feature type="chain" id="PRO_5032977938" evidence="6">
    <location>
        <begin position="21"/>
        <end position="514"/>
    </location>
</feature>
<dbReference type="Gene3D" id="1.20.58.390">
    <property type="entry name" value="Neurotransmitter-gated ion-channel transmembrane domain"/>
    <property type="match status" value="1"/>
</dbReference>
<dbReference type="GO" id="GO:0004888">
    <property type="term" value="F:transmembrane signaling receptor activity"/>
    <property type="evidence" value="ECO:0007669"/>
    <property type="project" value="InterPro"/>
</dbReference>
<dbReference type="InterPro" id="IPR006029">
    <property type="entry name" value="Neurotrans-gated_channel_TM"/>
</dbReference>
<dbReference type="GO" id="GO:0016020">
    <property type="term" value="C:membrane"/>
    <property type="evidence" value="ECO:0007669"/>
    <property type="project" value="UniProtKB-SubCell"/>
</dbReference>
<dbReference type="CDD" id="cd18989">
    <property type="entry name" value="LGIC_ECD_cation"/>
    <property type="match status" value="1"/>
</dbReference>
<accession>A0A812W3G4</accession>
<dbReference type="GO" id="GO:0005230">
    <property type="term" value="F:extracellular ligand-gated monoatomic ion channel activity"/>
    <property type="evidence" value="ECO:0007669"/>
    <property type="project" value="InterPro"/>
</dbReference>
<feature type="transmembrane region" description="Helical" evidence="5">
    <location>
        <begin position="318"/>
        <end position="347"/>
    </location>
</feature>
<keyword evidence="9" id="KW-1185">Reference proteome</keyword>
<evidence type="ECO:0000256" key="5">
    <source>
        <dbReference type="SAM" id="Phobius"/>
    </source>
</evidence>
<dbReference type="PROSITE" id="PS50222">
    <property type="entry name" value="EF_HAND_2"/>
    <property type="match status" value="1"/>
</dbReference>
<dbReference type="SUPFAM" id="SSF90112">
    <property type="entry name" value="Neurotransmitter-gated ion-channel transmembrane pore"/>
    <property type="match status" value="1"/>
</dbReference>
<feature type="domain" description="EF-hand" evidence="7">
    <location>
        <begin position="420"/>
        <end position="455"/>
    </location>
</feature>
<comment type="subcellular location">
    <subcellularLocation>
        <location evidence="1">Membrane</location>
        <topology evidence="1">Multi-pass membrane protein</topology>
    </subcellularLocation>
</comment>
<dbReference type="InterPro" id="IPR011992">
    <property type="entry name" value="EF-hand-dom_pair"/>
</dbReference>
<evidence type="ECO:0000256" key="2">
    <source>
        <dbReference type="ARBA" id="ARBA00022692"/>
    </source>
</evidence>
<keyword evidence="4 5" id="KW-0472">Membrane</keyword>
<dbReference type="InterPro" id="IPR036734">
    <property type="entry name" value="Neur_chan_lig-bd_sf"/>
</dbReference>
<dbReference type="GO" id="GO:0005509">
    <property type="term" value="F:calcium ion binding"/>
    <property type="evidence" value="ECO:0007669"/>
    <property type="project" value="InterPro"/>
</dbReference>
<dbReference type="CDD" id="cd19051">
    <property type="entry name" value="LGIC_TM_cation"/>
    <property type="match status" value="1"/>
</dbReference>
<evidence type="ECO:0000313" key="9">
    <source>
        <dbReference type="Proteomes" id="UP000649617"/>
    </source>
</evidence>
<dbReference type="Proteomes" id="UP000649617">
    <property type="component" value="Unassembled WGS sequence"/>
</dbReference>
<feature type="transmembrane region" description="Helical" evidence="5">
    <location>
        <begin position="260"/>
        <end position="284"/>
    </location>
</feature>
<feature type="transmembrane region" description="Helical" evidence="5">
    <location>
        <begin position="291"/>
        <end position="312"/>
    </location>
</feature>
<evidence type="ECO:0000259" key="7">
    <source>
        <dbReference type="PROSITE" id="PS50222"/>
    </source>
</evidence>
<evidence type="ECO:0000256" key="4">
    <source>
        <dbReference type="ARBA" id="ARBA00023136"/>
    </source>
</evidence>
<evidence type="ECO:0000256" key="3">
    <source>
        <dbReference type="ARBA" id="ARBA00022989"/>
    </source>
</evidence>
<name>A0A812W3G4_SYMPI</name>
<proteinExistence type="predicted"/>
<dbReference type="SUPFAM" id="SSF47473">
    <property type="entry name" value="EF-hand"/>
    <property type="match status" value="1"/>
</dbReference>
<evidence type="ECO:0000256" key="6">
    <source>
        <dbReference type="SAM" id="SignalP"/>
    </source>
</evidence>
<dbReference type="SUPFAM" id="SSF63712">
    <property type="entry name" value="Nicotinic receptor ligand binding domain-like"/>
    <property type="match status" value="1"/>
</dbReference>
<evidence type="ECO:0000313" key="8">
    <source>
        <dbReference type="EMBL" id="CAE7666773.1"/>
    </source>
</evidence>
<dbReference type="InterPro" id="IPR006201">
    <property type="entry name" value="Neur_channel"/>
</dbReference>